<dbReference type="EMBL" id="CAJNNW010028924">
    <property type="protein sequence ID" value="CAE8698300.1"/>
    <property type="molecule type" value="Genomic_DNA"/>
</dbReference>
<evidence type="ECO:0000313" key="3">
    <source>
        <dbReference type="EMBL" id="CAE8698300.1"/>
    </source>
</evidence>
<feature type="compositionally biased region" description="Low complexity" evidence="1">
    <location>
        <begin position="154"/>
        <end position="177"/>
    </location>
</feature>
<dbReference type="AlphaFoldDB" id="A0A813G495"/>
<evidence type="ECO:0000313" key="2">
    <source>
        <dbReference type="EMBL" id="CAE8617494.1"/>
    </source>
</evidence>
<proteinExistence type="predicted"/>
<evidence type="ECO:0000256" key="1">
    <source>
        <dbReference type="SAM" id="MobiDB-lite"/>
    </source>
</evidence>
<sequence length="380" mass="41601">MASCPRQVVRASIRMEGFGLCTEIALDVLLGKELAMLVATQSLVAAHAANDMLGKLSNSSPAAADNNNSNNNKNNNDNKNDNNNNSNNNSNNNNNNNKPSILAFLSVLDQMKAAATAAETARKTLQQLQQPVPPPQRGPAGVKIGSINLPAMKSSNNTNNTNNNNNSNTNNTNNNNNNDRRKQEPMPVPPAPQPQIAPAGNVYSRFNEAFHRRKQFGVPLTGQVQEEGPSSIPEPANRRESLSNLFSIRRRIEEKSLSPTKENRTQIAMSSIRQRIMQHRRDAMRALDRLPQVGVSPPDNGLPEVGVLPPEDNELDTLRLSSRSSITTVSSDSSASSTSSQVASFHFPRSLMHQKSHRLPAEPRQLWEANSCQDCEHQVS</sequence>
<feature type="region of interest" description="Disordered" evidence="1">
    <location>
        <begin position="218"/>
        <end position="237"/>
    </location>
</feature>
<dbReference type="EMBL" id="CAJNNV010026178">
    <property type="protein sequence ID" value="CAE8617494.1"/>
    <property type="molecule type" value="Genomic_DNA"/>
</dbReference>
<comment type="caution">
    <text evidence="2">The sequence shown here is derived from an EMBL/GenBank/DDBJ whole genome shotgun (WGS) entry which is preliminary data.</text>
</comment>
<feature type="compositionally biased region" description="Pro residues" evidence="1">
    <location>
        <begin position="186"/>
        <end position="195"/>
    </location>
</feature>
<keyword evidence="4" id="KW-1185">Reference proteome</keyword>
<name>A0A813G495_POLGL</name>
<dbReference type="Proteomes" id="UP000654075">
    <property type="component" value="Unassembled WGS sequence"/>
</dbReference>
<dbReference type="Proteomes" id="UP000626109">
    <property type="component" value="Unassembled WGS sequence"/>
</dbReference>
<organism evidence="2 4">
    <name type="scientific">Polarella glacialis</name>
    <name type="common">Dinoflagellate</name>
    <dbReference type="NCBI Taxonomy" id="89957"/>
    <lineage>
        <taxon>Eukaryota</taxon>
        <taxon>Sar</taxon>
        <taxon>Alveolata</taxon>
        <taxon>Dinophyceae</taxon>
        <taxon>Suessiales</taxon>
        <taxon>Suessiaceae</taxon>
        <taxon>Polarella</taxon>
    </lineage>
</organism>
<reference evidence="2" key="1">
    <citation type="submission" date="2021-02" db="EMBL/GenBank/DDBJ databases">
        <authorList>
            <person name="Dougan E. K."/>
            <person name="Rhodes N."/>
            <person name="Thang M."/>
            <person name="Chan C."/>
        </authorList>
    </citation>
    <scope>NUCLEOTIDE SEQUENCE</scope>
</reference>
<accession>A0A813G495</accession>
<protein>
    <submittedName>
        <fullName evidence="2">Uncharacterized protein</fullName>
    </submittedName>
</protein>
<feature type="region of interest" description="Disordered" evidence="1">
    <location>
        <begin position="122"/>
        <end position="199"/>
    </location>
</feature>
<dbReference type="PANTHER" id="PTHR42264">
    <property type="entry name" value="EPHRIN_REC_LIKE DOMAIN-CONTAINING PROTEIN"/>
    <property type="match status" value="1"/>
</dbReference>
<feature type="region of interest" description="Disordered" evidence="1">
    <location>
        <begin position="57"/>
        <end position="98"/>
    </location>
</feature>
<gene>
    <name evidence="2" type="ORF">PGLA1383_LOCUS35155</name>
    <name evidence="3" type="ORF">PGLA2088_LOCUS30662</name>
</gene>
<evidence type="ECO:0000313" key="4">
    <source>
        <dbReference type="Proteomes" id="UP000654075"/>
    </source>
</evidence>